<accession>A0A7J8C675</accession>
<dbReference type="InterPro" id="IPR036179">
    <property type="entry name" value="Ig-like_dom_sf"/>
</dbReference>
<dbReference type="GO" id="GO:0002682">
    <property type="term" value="P:regulation of immune system process"/>
    <property type="evidence" value="ECO:0007669"/>
    <property type="project" value="TreeGrafter"/>
</dbReference>
<keyword evidence="3" id="KW-0393">Immunoglobulin domain</keyword>
<dbReference type="PANTHER" id="PTHR44427:SF1">
    <property type="entry name" value="CARCINOEMBRYONIC ANTIGEN-RELATED CELL ADHESION MOLECULE 1"/>
    <property type="match status" value="1"/>
</dbReference>
<evidence type="ECO:0000313" key="6">
    <source>
        <dbReference type="EMBL" id="KAF6406378.1"/>
    </source>
</evidence>
<evidence type="ECO:0000259" key="5">
    <source>
        <dbReference type="Pfam" id="PF07686"/>
    </source>
</evidence>
<comment type="caution">
    <text evidence="6">The sequence shown here is derived from an EMBL/GenBank/DDBJ whole genome shotgun (WGS) entry which is preliminary data.</text>
</comment>
<keyword evidence="7" id="KW-1185">Reference proteome</keyword>
<dbReference type="AlphaFoldDB" id="A0A7J8C675"/>
<keyword evidence="2" id="KW-0325">Glycoprotein</keyword>
<dbReference type="InterPro" id="IPR013106">
    <property type="entry name" value="Ig_V-set"/>
</dbReference>
<evidence type="ECO:0000256" key="2">
    <source>
        <dbReference type="ARBA" id="ARBA00023180"/>
    </source>
</evidence>
<proteinExistence type="inferred from homology"/>
<dbReference type="InParanoid" id="A0A7J8C675"/>
<dbReference type="InterPro" id="IPR013783">
    <property type="entry name" value="Ig-like_fold"/>
</dbReference>
<keyword evidence="1" id="KW-0732">Signal</keyword>
<dbReference type="GO" id="GO:1990782">
    <property type="term" value="F:protein tyrosine kinase binding"/>
    <property type="evidence" value="ECO:0007669"/>
    <property type="project" value="TreeGrafter"/>
</dbReference>
<dbReference type="InterPro" id="IPR050831">
    <property type="entry name" value="CEA_cell_adhesion"/>
</dbReference>
<dbReference type="Pfam" id="PF07686">
    <property type="entry name" value="V-set"/>
    <property type="match status" value="1"/>
</dbReference>
<dbReference type="GO" id="GO:0005886">
    <property type="term" value="C:plasma membrane"/>
    <property type="evidence" value="ECO:0007669"/>
    <property type="project" value="TreeGrafter"/>
</dbReference>
<organism evidence="6 7">
    <name type="scientific">Molossus molossus</name>
    <name type="common">Pallas' mastiff bat</name>
    <name type="synonym">Vespertilio molossus</name>
    <dbReference type="NCBI Taxonomy" id="27622"/>
    <lineage>
        <taxon>Eukaryota</taxon>
        <taxon>Metazoa</taxon>
        <taxon>Chordata</taxon>
        <taxon>Craniata</taxon>
        <taxon>Vertebrata</taxon>
        <taxon>Euteleostomi</taxon>
        <taxon>Mammalia</taxon>
        <taxon>Eutheria</taxon>
        <taxon>Laurasiatheria</taxon>
        <taxon>Chiroptera</taxon>
        <taxon>Yangochiroptera</taxon>
        <taxon>Molossidae</taxon>
        <taxon>Molossus</taxon>
    </lineage>
</organism>
<evidence type="ECO:0000313" key="7">
    <source>
        <dbReference type="Proteomes" id="UP000550707"/>
    </source>
</evidence>
<dbReference type="PANTHER" id="PTHR44427">
    <property type="entry name" value="CARCINOEMBRYONIC ANTIGEN-RELATED CELL ADHESION MOLECULE 19"/>
    <property type="match status" value="1"/>
</dbReference>
<dbReference type="SUPFAM" id="SSF48726">
    <property type="entry name" value="Immunoglobulin"/>
    <property type="match status" value="1"/>
</dbReference>
<evidence type="ECO:0000256" key="1">
    <source>
        <dbReference type="ARBA" id="ARBA00022729"/>
    </source>
</evidence>
<sequence length="225" mass="24976">MRVTTQWKPVTLCDTSIRIYSLKDWCQHGRRPPSARRCPLMKSGGRTMCSTGQGAFESYWTSSSLAEGGTEQAADTMEVPSAPTHRRCVPWQGLLLAGSLLIFWSPHITQQLIVVSINATEGMNVFFPVLMKPRNPTAFTWYRGKGMNFNCVIAFTAMDLRICATGPAYSGREKINCDGSLMLKNITTEDTGIYTVVVHSQNFTKEVGYGRLTVHSRENAQSPGQ</sequence>
<evidence type="ECO:0000256" key="3">
    <source>
        <dbReference type="ARBA" id="ARBA00023319"/>
    </source>
</evidence>
<dbReference type="GO" id="GO:0009986">
    <property type="term" value="C:cell surface"/>
    <property type="evidence" value="ECO:0007669"/>
    <property type="project" value="TreeGrafter"/>
</dbReference>
<feature type="domain" description="Immunoglobulin V-set" evidence="5">
    <location>
        <begin position="117"/>
        <end position="215"/>
    </location>
</feature>
<comment type="similarity">
    <text evidence="4">Belongs to the immunoglobulin superfamily. CEA family.</text>
</comment>
<dbReference type="GO" id="GO:0007165">
    <property type="term" value="P:signal transduction"/>
    <property type="evidence" value="ECO:0007669"/>
    <property type="project" value="TreeGrafter"/>
</dbReference>
<name>A0A7J8C675_MOLMO</name>
<dbReference type="Proteomes" id="UP000550707">
    <property type="component" value="Unassembled WGS sequence"/>
</dbReference>
<protein>
    <recommendedName>
        <fullName evidence="5">Immunoglobulin V-set domain-containing protein</fullName>
    </recommendedName>
</protein>
<gene>
    <name evidence="6" type="ORF">HJG59_002633</name>
</gene>
<reference evidence="6 7" key="1">
    <citation type="journal article" date="2020" name="Nature">
        <title>Six reference-quality genomes reveal evolution of bat adaptations.</title>
        <authorList>
            <person name="Jebb D."/>
            <person name="Huang Z."/>
            <person name="Pippel M."/>
            <person name="Hughes G.M."/>
            <person name="Lavrichenko K."/>
            <person name="Devanna P."/>
            <person name="Winkler S."/>
            <person name="Jermiin L.S."/>
            <person name="Skirmuntt E.C."/>
            <person name="Katzourakis A."/>
            <person name="Burkitt-Gray L."/>
            <person name="Ray D.A."/>
            <person name="Sullivan K.A.M."/>
            <person name="Roscito J.G."/>
            <person name="Kirilenko B.M."/>
            <person name="Davalos L.M."/>
            <person name="Corthals A.P."/>
            <person name="Power M.L."/>
            <person name="Jones G."/>
            <person name="Ransome R.D."/>
            <person name="Dechmann D.K.N."/>
            <person name="Locatelli A.G."/>
            <person name="Puechmaille S.J."/>
            <person name="Fedrigo O."/>
            <person name="Jarvis E.D."/>
            <person name="Hiller M."/>
            <person name="Vernes S.C."/>
            <person name="Myers E.W."/>
            <person name="Teeling E.C."/>
        </authorList>
    </citation>
    <scope>NUCLEOTIDE SEQUENCE [LARGE SCALE GENOMIC DNA]</scope>
    <source>
        <strain evidence="6">MMolMol1</strain>
        <tissue evidence="6">Muscle</tissue>
    </source>
</reference>
<evidence type="ECO:0000256" key="4">
    <source>
        <dbReference type="ARBA" id="ARBA00038222"/>
    </source>
</evidence>
<dbReference type="EMBL" id="JACASF010000021">
    <property type="protein sequence ID" value="KAF6406378.1"/>
    <property type="molecule type" value="Genomic_DNA"/>
</dbReference>
<dbReference type="Gene3D" id="2.60.40.10">
    <property type="entry name" value="Immunoglobulins"/>
    <property type="match status" value="1"/>
</dbReference>